<evidence type="ECO:0000313" key="2">
    <source>
        <dbReference type="EMBL" id="ETW92639.1"/>
    </source>
</evidence>
<name>W4L407_9BACT</name>
<protein>
    <submittedName>
        <fullName evidence="2">Uncharacterized protein</fullName>
    </submittedName>
</protein>
<proteinExistence type="predicted"/>
<sequence length="304" mass="34396">CTSVAILGELEKTLRAAAGSIRAQIKFVVLGMGCVFAMQVYTAGQTLLMGVWPESLKTLETTAVILANVLIMAGLWRRRRFDVQLYVARTFPIHTVSFKIAMLSLVLAPWLPPTGALWGGGLLVFILLVWGSDLVRYQGRRFLHRYFFRARYDYRRIWTLYTQRMAAIVEPRELCHVIARLVSDTFGVPAVTLWLFHVPAEVPNRFVIGGSTVCWDRQTLPGNWETTVRALMAAMLPHTMPVDFASPLRQGLQDCPRDTLQAMRIRYGTVLVSGQQILGMIILSDRLTREPFVAEDFDLLKRVP</sequence>
<reference evidence="2 3" key="1">
    <citation type="journal article" date="2014" name="Nature">
        <title>An environmental bacterial taxon with a large and distinct metabolic repertoire.</title>
        <authorList>
            <person name="Wilson M.C."/>
            <person name="Mori T."/>
            <person name="Ruckert C."/>
            <person name="Uria A.R."/>
            <person name="Helf M.J."/>
            <person name="Takada K."/>
            <person name="Gernert C."/>
            <person name="Steffens U.A."/>
            <person name="Heycke N."/>
            <person name="Schmitt S."/>
            <person name="Rinke C."/>
            <person name="Helfrich E.J."/>
            <person name="Brachmann A.O."/>
            <person name="Gurgui C."/>
            <person name="Wakimoto T."/>
            <person name="Kracht M."/>
            <person name="Crusemann M."/>
            <person name="Hentschel U."/>
            <person name="Abe I."/>
            <person name="Matsunaga S."/>
            <person name="Kalinowski J."/>
            <person name="Takeyama H."/>
            <person name="Piel J."/>
        </authorList>
    </citation>
    <scope>NUCLEOTIDE SEQUENCE [LARGE SCALE GENOMIC DNA]</scope>
    <source>
        <strain evidence="3">TSY2</strain>
    </source>
</reference>
<evidence type="ECO:0000313" key="3">
    <source>
        <dbReference type="Proteomes" id="UP000019140"/>
    </source>
</evidence>
<dbReference type="Proteomes" id="UP000019140">
    <property type="component" value="Unassembled WGS sequence"/>
</dbReference>
<accession>W4L407</accession>
<feature type="transmembrane region" description="Helical" evidence="1">
    <location>
        <begin position="116"/>
        <end position="135"/>
    </location>
</feature>
<dbReference type="HOGENOM" id="CLU_913673_0_0_7"/>
<dbReference type="AlphaFoldDB" id="W4L407"/>
<keyword evidence="3" id="KW-1185">Reference proteome</keyword>
<gene>
    <name evidence="2" type="ORF">ETSY2_52925</name>
</gene>
<comment type="caution">
    <text evidence="2">The sequence shown here is derived from an EMBL/GenBank/DDBJ whole genome shotgun (WGS) entry which is preliminary data.</text>
</comment>
<feature type="transmembrane region" description="Helical" evidence="1">
    <location>
        <begin position="58"/>
        <end position="76"/>
    </location>
</feature>
<organism evidence="2 3">
    <name type="scientific">Candidatus Entotheonella gemina</name>
    <dbReference type="NCBI Taxonomy" id="1429439"/>
    <lineage>
        <taxon>Bacteria</taxon>
        <taxon>Pseudomonadati</taxon>
        <taxon>Nitrospinota/Tectimicrobiota group</taxon>
        <taxon>Candidatus Tectimicrobiota</taxon>
        <taxon>Candidatus Entotheonellia</taxon>
        <taxon>Candidatus Entotheonellales</taxon>
        <taxon>Candidatus Entotheonellaceae</taxon>
        <taxon>Candidatus Entotheonella</taxon>
    </lineage>
</organism>
<dbReference type="EMBL" id="AZHX01002833">
    <property type="protein sequence ID" value="ETW92639.1"/>
    <property type="molecule type" value="Genomic_DNA"/>
</dbReference>
<feature type="transmembrane region" description="Helical" evidence="1">
    <location>
        <begin position="27"/>
        <end position="52"/>
    </location>
</feature>
<feature type="non-terminal residue" evidence="2">
    <location>
        <position position="1"/>
    </location>
</feature>
<keyword evidence="1" id="KW-1133">Transmembrane helix</keyword>
<feature type="non-terminal residue" evidence="2">
    <location>
        <position position="304"/>
    </location>
</feature>
<evidence type="ECO:0000256" key="1">
    <source>
        <dbReference type="SAM" id="Phobius"/>
    </source>
</evidence>
<feature type="transmembrane region" description="Helical" evidence="1">
    <location>
        <begin position="88"/>
        <end position="110"/>
    </location>
</feature>
<keyword evidence="1" id="KW-0472">Membrane</keyword>
<keyword evidence="1" id="KW-0812">Transmembrane</keyword>